<evidence type="ECO:0000313" key="2">
    <source>
        <dbReference type="EMBL" id="ETW08574.1"/>
    </source>
</evidence>
<organism evidence="2">
    <name type="scientific">Aphanomyces invadans</name>
    <dbReference type="NCBI Taxonomy" id="157072"/>
    <lineage>
        <taxon>Eukaryota</taxon>
        <taxon>Sar</taxon>
        <taxon>Stramenopiles</taxon>
        <taxon>Oomycota</taxon>
        <taxon>Saprolegniomycetes</taxon>
        <taxon>Saprolegniales</taxon>
        <taxon>Verrucalvaceae</taxon>
        <taxon>Aphanomyces</taxon>
    </lineage>
</organism>
<dbReference type="RefSeq" id="XP_008862379.1">
    <property type="nucleotide sequence ID" value="XM_008864157.1"/>
</dbReference>
<feature type="region of interest" description="Disordered" evidence="1">
    <location>
        <begin position="1"/>
        <end position="21"/>
    </location>
</feature>
<dbReference type="EMBL" id="KI913953">
    <property type="protein sequence ID" value="ETW08574.1"/>
    <property type="molecule type" value="Genomic_DNA"/>
</dbReference>
<reference evidence="2" key="1">
    <citation type="submission" date="2013-12" db="EMBL/GenBank/DDBJ databases">
        <title>The Genome Sequence of Aphanomyces invadans NJM9701.</title>
        <authorList>
            <consortium name="The Broad Institute Genomics Platform"/>
            <person name="Russ C."/>
            <person name="Tyler B."/>
            <person name="van West P."/>
            <person name="Dieguez-Uribeondo J."/>
            <person name="Young S.K."/>
            <person name="Zeng Q."/>
            <person name="Gargeya S."/>
            <person name="Fitzgerald M."/>
            <person name="Abouelleil A."/>
            <person name="Alvarado L."/>
            <person name="Chapman S.B."/>
            <person name="Gainer-Dewar J."/>
            <person name="Goldberg J."/>
            <person name="Griggs A."/>
            <person name="Gujja S."/>
            <person name="Hansen M."/>
            <person name="Howarth C."/>
            <person name="Imamovic A."/>
            <person name="Ireland A."/>
            <person name="Larimer J."/>
            <person name="McCowan C."/>
            <person name="Murphy C."/>
            <person name="Pearson M."/>
            <person name="Poon T.W."/>
            <person name="Priest M."/>
            <person name="Roberts A."/>
            <person name="Saif S."/>
            <person name="Shea T."/>
            <person name="Sykes S."/>
            <person name="Wortman J."/>
            <person name="Nusbaum C."/>
            <person name="Birren B."/>
        </authorList>
    </citation>
    <scope>NUCLEOTIDE SEQUENCE [LARGE SCALE GENOMIC DNA]</scope>
    <source>
        <strain evidence="2">NJM9701</strain>
    </source>
</reference>
<proteinExistence type="predicted"/>
<dbReference type="GeneID" id="20078176"/>
<protein>
    <submittedName>
        <fullName evidence="2">Uncharacterized protein</fullName>
    </submittedName>
</protein>
<accession>A0A024UQJ8</accession>
<evidence type="ECO:0000256" key="1">
    <source>
        <dbReference type="SAM" id="MobiDB-lite"/>
    </source>
</evidence>
<dbReference type="VEuPathDB" id="FungiDB:H310_01126"/>
<dbReference type="AlphaFoldDB" id="A0A024UQJ8"/>
<gene>
    <name evidence="2" type="ORF">H310_01126</name>
</gene>
<sequence>MDGHRAPSLLGSLDKKDPGLDLTDLDRQAKAKRVFVPQPRRVTSPELIFRGASLDRYED</sequence>
<dbReference type="OrthoDB" id="63889at2759"/>
<name>A0A024UQJ8_9STRA</name>